<dbReference type="AlphaFoldDB" id="A0A4U9IS74"/>
<evidence type="ECO:0000256" key="1">
    <source>
        <dbReference type="SAM" id="SignalP"/>
    </source>
</evidence>
<reference evidence="2 3" key="1">
    <citation type="submission" date="2019-05" db="EMBL/GenBank/DDBJ databases">
        <authorList>
            <consortium name="Pathogen Informatics"/>
        </authorList>
    </citation>
    <scope>NUCLEOTIDE SEQUENCE [LARGE SCALE GENOMIC DNA]</scope>
    <source>
        <strain evidence="2 3">NCTC13032</strain>
    </source>
</reference>
<dbReference type="EMBL" id="LR590464">
    <property type="protein sequence ID" value="VTP79795.1"/>
    <property type="molecule type" value="Genomic_DNA"/>
</dbReference>
<dbReference type="Proteomes" id="UP000310719">
    <property type="component" value="Chromosome"/>
</dbReference>
<feature type="signal peptide" evidence="1">
    <location>
        <begin position="1"/>
        <end position="22"/>
    </location>
</feature>
<evidence type="ECO:0000313" key="3">
    <source>
        <dbReference type="Proteomes" id="UP000310719"/>
    </source>
</evidence>
<gene>
    <name evidence="2" type="ORF">NCTC13032_06410</name>
</gene>
<evidence type="ECO:0000313" key="2">
    <source>
        <dbReference type="EMBL" id="VTP79795.1"/>
    </source>
</evidence>
<sequence length="51" mass="5800">MWQRSKTLILVLGLLMSYQALAGSAWDSYKARFLMADGRIIDTGKQQCEPH</sequence>
<feature type="chain" id="PRO_5020548227" evidence="1">
    <location>
        <begin position="23"/>
        <end position="51"/>
    </location>
</feature>
<protein>
    <submittedName>
        <fullName evidence="2">Uncharacterized protein</fullName>
    </submittedName>
</protein>
<accession>A0A4U9IS74</accession>
<name>A0A4U9IS74_9ENTR</name>
<keyword evidence="1" id="KW-0732">Signal</keyword>
<organism evidence="2 3">
    <name type="scientific">Leclercia adecarboxylata</name>
    <dbReference type="NCBI Taxonomy" id="83655"/>
    <lineage>
        <taxon>Bacteria</taxon>
        <taxon>Pseudomonadati</taxon>
        <taxon>Pseudomonadota</taxon>
        <taxon>Gammaproteobacteria</taxon>
        <taxon>Enterobacterales</taxon>
        <taxon>Enterobacteriaceae</taxon>
        <taxon>Leclercia</taxon>
    </lineage>
</organism>
<proteinExistence type="predicted"/>